<keyword evidence="2" id="KW-1185">Reference proteome</keyword>
<evidence type="ECO:0000313" key="2">
    <source>
        <dbReference type="Proteomes" id="UP000886469"/>
    </source>
</evidence>
<dbReference type="Proteomes" id="UP000886469">
    <property type="component" value="Unassembled WGS sequence"/>
</dbReference>
<evidence type="ECO:0000313" key="1">
    <source>
        <dbReference type="EMBL" id="NMQ05979.1"/>
    </source>
</evidence>
<dbReference type="RefSeq" id="WP_169070637.1">
    <property type="nucleotide sequence ID" value="NZ_SPMX01000033.1"/>
</dbReference>
<dbReference type="Pfam" id="PF07592">
    <property type="entry name" value="DDE_Tnp_ISAZ013"/>
    <property type="match status" value="1"/>
</dbReference>
<name>A0ABX1T8I6_9PROT</name>
<comment type="caution">
    <text evidence="1">The sequence shown here is derived from an EMBL/GenBank/DDBJ whole genome shotgun (WGS) entry which is preliminary data.</text>
</comment>
<accession>A0ABX1T8I6</accession>
<gene>
    <name evidence="1" type="ORF">E4Q08_12270</name>
</gene>
<organism evidence="1 2">
    <name type="scientific">Candidatus Accumulibacter contiguus</name>
    <dbReference type="NCBI Taxonomy" id="2954381"/>
    <lineage>
        <taxon>Bacteria</taxon>
        <taxon>Pseudomonadati</taxon>
        <taxon>Pseudomonadota</taxon>
        <taxon>Betaproteobacteria</taxon>
        <taxon>Candidatus Accumulibacter</taxon>
    </lineage>
</organism>
<dbReference type="InterPro" id="IPR011518">
    <property type="entry name" value="Transposase_36"/>
</dbReference>
<reference evidence="1" key="1">
    <citation type="submission" date="2019-03" db="EMBL/GenBank/DDBJ databases">
        <title>Metabolic reconstructions from genomes of highly enriched 'Candidatus Accumulibacter' and 'Candidatus Competibacter' bioreactor populations.</title>
        <authorList>
            <person name="Annavajhala M.K."/>
            <person name="Welles L."/>
            <person name="Abbas B."/>
            <person name="Sorokin D."/>
            <person name="Park H."/>
            <person name="Van Loosdrecht M."/>
            <person name="Chandran K."/>
        </authorList>
    </citation>
    <scope>NUCLEOTIDE SEQUENCE</scope>
    <source>
        <strain evidence="1">SBR_L</strain>
    </source>
</reference>
<sequence length="84" mass="9610">MNQDYYPEHHSKYNPAERCWRILEKYCNGAKLTDGQTMLGWAKSLTRKGVHPVVELSHTVCAKGVTVAKDGMQAVESRLERSRF</sequence>
<protein>
    <recommendedName>
        <fullName evidence="3">Transposase</fullName>
    </recommendedName>
</protein>
<proteinExistence type="predicted"/>
<dbReference type="EMBL" id="SPMX01000033">
    <property type="protein sequence ID" value="NMQ05979.1"/>
    <property type="molecule type" value="Genomic_DNA"/>
</dbReference>
<evidence type="ECO:0008006" key="3">
    <source>
        <dbReference type="Google" id="ProtNLM"/>
    </source>
</evidence>